<feature type="binding site" evidence="7">
    <location>
        <position position="187"/>
    </location>
    <ligand>
        <name>S-adenosyl-L-methionine</name>
        <dbReference type="ChEBI" id="CHEBI:59789"/>
    </ligand>
</feature>
<dbReference type="Gene3D" id="1.10.1020.10">
    <property type="entry name" value="Adenine-specific Methyltransferase, Domain 2"/>
    <property type="match status" value="1"/>
</dbReference>
<dbReference type="PANTHER" id="PTHR30481">
    <property type="entry name" value="DNA ADENINE METHYLASE"/>
    <property type="match status" value="1"/>
</dbReference>
<dbReference type="GO" id="GO:0009307">
    <property type="term" value="P:DNA restriction-modification system"/>
    <property type="evidence" value="ECO:0007669"/>
    <property type="project" value="InterPro"/>
</dbReference>
<reference evidence="10" key="1">
    <citation type="submission" date="2015-08" db="EMBL/GenBank/DDBJ databases">
        <authorList>
            <person name="Kim K.M."/>
        </authorList>
    </citation>
    <scope>NUCLEOTIDE SEQUENCE [LARGE SCALE GENOMIC DNA]</scope>
    <source>
        <strain evidence="10">KCTC 23892</strain>
    </source>
</reference>
<proteinExistence type="inferred from homology"/>
<dbReference type="InterPro" id="IPR012327">
    <property type="entry name" value="MeTrfase_D12"/>
</dbReference>
<organism evidence="9 10">
    <name type="scientific">Kangiella sediminilitoris</name>
    <dbReference type="NCBI Taxonomy" id="1144748"/>
    <lineage>
        <taxon>Bacteria</taxon>
        <taxon>Pseudomonadati</taxon>
        <taxon>Pseudomonadota</taxon>
        <taxon>Gammaproteobacteria</taxon>
        <taxon>Kangiellales</taxon>
        <taxon>Kangiellaceae</taxon>
        <taxon>Kangiella</taxon>
    </lineage>
</organism>
<dbReference type="Proteomes" id="UP000094147">
    <property type="component" value="Chromosome"/>
</dbReference>
<dbReference type="GO" id="GO:0009007">
    <property type="term" value="F:site-specific DNA-methyltransferase (adenine-specific) activity"/>
    <property type="evidence" value="ECO:0007669"/>
    <property type="project" value="UniProtKB-UniRule"/>
</dbReference>
<dbReference type="InterPro" id="IPR002052">
    <property type="entry name" value="DNA_methylase_N6_adenine_CS"/>
</dbReference>
<dbReference type="RefSeq" id="WP_068989150.1">
    <property type="nucleotide sequence ID" value="NZ_CP012418.1"/>
</dbReference>
<evidence type="ECO:0000256" key="4">
    <source>
        <dbReference type="ARBA" id="ARBA00022679"/>
    </source>
</evidence>
<keyword evidence="3 8" id="KW-0489">Methyltransferase</keyword>
<evidence type="ECO:0000256" key="5">
    <source>
        <dbReference type="ARBA" id="ARBA00022691"/>
    </source>
</evidence>
<name>A0A1B3B8Q5_9GAMM</name>
<dbReference type="OrthoDB" id="9805629at2"/>
<dbReference type="AlphaFoldDB" id="A0A1B3B8Q5"/>
<keyword evidence="5 8" id="KW-0949">S-adenosyl-L-methionine</keyword>
<protein>
    <recommendedName>
        <fullName evidence="2 8">Site-specific DNA-methyltransferase (adenine-specific)</fullName>
        <ecNumber evidence="2 8">2.1.1.72</ecNumber>
    </recommendedName>
</protein>
<evidence type="ECO:0000313" key="9">
    <source>
        <dbReference type="EMBL" id="AOE49189.1"/>
    </source>
</evidence>
<evidence type="ECO:0000256" key="1">
    <source>
        <dbReference type="ARBA" id="ARBA00006594"/>
    </source>
</evidence>
<keyword evidence="10" id="KW-1185">Reference proteome</keyword>
<dbReference type="STRING" id="1144748.KS2013_465"/>
<dbReference type="InterPro" id="IPR012263">
    <property type="entry name" value="M_m6A_EcoRV"/>
</dbReference>
<dbReference type="NCBIfam" id="TIGR00571">
    <property type="entry name" value="dam"/>
    <property type="match status" value="1"/>
</dbReference>
<dbReference type="Gene3D" id="3.40.50.150">
    <property type="entry name" value="Vaccinia Virus protein VP39"/>
    <property type="match status" value="1"/>
</dbReference>
<dbReference type="GO" id="GO:0006298">
    <property type="term" value="P:mismatch repair"/>
    <property type="evidence" value="ECO:0007669"/>
    <property type="project" value="TreeGrafter"/>
</dbReference>
<dbReference type="InterPro" id="IPR029063">
    <property type="entry name" value="SAM-dependent_MTases_sf"/>
</dbReference>
<comment type="catalytic activity">
    <reaction evidence="6 8">
        <text>a 2'-deoxyadenosine in DNA + S-adenosyl-L-methionine = an N(6)-methyl-2'-deoxyadenosine in DNA + S-adenosyl-L-homocysteine + H(+)</text>
        <dbReference type="Rhea" id="RHEA:15197"/>
        <dbReference type="Rhea" id="RHEA-COMP:12418"/>
        <dbReference type="Rhea" id="RHEA-COMP:12419"/>
        <dbReference type="ChEBI" id="CHEBI:15378"/>
        <dbReference type="ChEBI" id="CHEBI:57856"/>
        <dbReference type="ChEBI" id="CHEBI:59789"/>
        <dbReference type="ChEBI" id="CHEBI:90615"/>
        <dbReference type="ChEBI" id="CHEBI:90616"/>
        <dbReference type="EC" id="2.1.1.72"/>
    </reaction>
</comment>
<accession>A0A1B3B8Q5</accession>
<dbReference type="InterPro" id="IPR023095">
    <property type="entry name" value="Ade_MeTrfase_dom_2"/>
</dbReference>
<dbReference type="EC" id="2.1.1.72" evidence="2 8"/>
<evidence type="ECO:0000313" key="10">
    <source>
        <dbReference type="Proteomes" id="UP000094147"/>
    </source>
</evidence>
<gene>
    <name evidence="9" type="ORF">KS2013_465</name>
</gene>
<dbReference type="EMBL" id="CP012418">
    <property type="protein sequence ID" value="AOE49189.1"/>
    <property type="molecule type" value="Genomic_DNA"/>
</dbReference>
<dbReference type="SUPFAM" id="SSF53335">
    <property type="entry name" value="S-adenosyl-L-methionine-dependent methyltransferases"/>
    <property type="match status" value="1"/>
</dbReference>
<evidence type="ECO:0000256" key="2">
    <source>
        <dbReference type="ARBA" id="ARBA00011900"/>
    </source>
</evidence>
<dbReference type="GO" id="GO:0043565">
    <property type="term" value="F:sequence-specific DNA binding"/>
    <property type="evidence" value="ECO:0007669"/>
    <property type="project" value="TreeGrafter"/>
</dbReference>
<dbReference type="GO" id="GO:1904047">
    <property type="term" value="F:S-adenosyl-L-methionine binding"/>
    <property type="evidence" value="ECO:0007669"/>
    <property type="project" value="TreeGrafter"/>
</dbReference>
<comment type="similarity">
    <text evidence="1 8">Belongs to the N(4)/N(6)-methyltransferase family.</text>
</comment>
<feature type="binding site" evidence="7">
    <location>
        <position position="20"/>
    </location>
    <ligand>
        <name>S-adenosyl-L-methionine</name>
        <dbReference type="ChEBI" id="CHEBI:59789"/>
    </ligand>
</feature>
<dbReference type="GO" id="GO:0032259">
    <property type="term" value="P:methylation"/>
    <property type="evidence" value="ECO:0007669"/>
    <property type="project" value="UniProtKB-KW"/>
</dbReference>
<dbReference type="Pfam" id="PF02086">
    <property type="entry name" value="MethyltransfD12"/>
    <property type="match status" value="1"/>
</dbReference>
<dbReference type="PIRSF" id="PIRSF000398">
    <property type="entry name" value="M_m6A_EcoRV"/>
    <property type="match status" value="1"/>
</dbReference>
<dbReference type="REBASE" id="154490">
    <property type="entry name" value="M.Kse23892ORF465P"/>
</dbReference>
<keyword evidence="4 8" id="KW-0808">Transferase</keyword>
<evidence type="ECO:0000256" key="8">
    <source>
        <dbReference type="RuleBase" id="RU361257"/>
    </source>
</evidence>
<evidence type="ECO:0000256" key="3">
    <source>
        <dbReference type="ARBA" id="ARBA00022603"/>
    </source>
</evidence>
<feature type="binding site" evidence="7">
    <location>
        <position position="16"/>
    </location>
    <ligand>
        <name>S-adenosyl-L-methionine</name>
        <dbReference type="ChEBI" id="CHEBI:59789"/>
    </ligand>
</feature>
<feature type="binding site" evidence="7">
    <location>
        <position position="60"/>
    </location>
    <ligand>
        <name>S-adenosyl-L-methionine</name>
        <dbReference type="ChEBI" id="CHEBI:59789"/>
    </ligand>
</feature>
<dbReference type="PRINTS" id="PR00505">
    <property type="entry name" value="D12N6MTFRASE"/>
</dbReference>
<dbReference type="PATRIC" id="fig|1144748.3.peg.471"/>
<dbReference type="PANTHER" id="PTHR30481:SF3">
    <property type="entry name" value="DNA ADENINE METHYLASE"/>
    <property type="match status" value="1"/>
</dbReference>
<evidence type="ECO:0000256" key="7">
    <source>
        <dbReference type="PIRSR" id="PIRSR000398-1"/>
    </source>
</evidence>
<dbReference type="PROSITE" id="PS00092">
    <property type="entry name" value="N6_MTASE"/>
    <property type="match status" value="1"/>
</dbReference>
<sequence length="276" mass="32224">MSIIQPLKYQRPFLKWAGGKFRLLPKILHHLPQGKKLIEPFVGSGVVFLNADYDRYLLADINPDLINLFKDLKRGKGRFIDYCSTFFTEANNTEKKFYELREHFNKLKPGEERSALFLYFNRHGYNGLCRYNRSGGFNVPFGRYKRPYFPESELEFFAKKSQRAEFRCQSFRASFNGSRQGDVIYCDPPYLPQSLTANFTDYTKQGFSYDQQVELGYLAERARKKGVITTISNHDTIVARDIYEKADKVTYFDVQRFISCDGNNRTKAKELLAIYG</sequence>
<dbReference type="KEGG" id="ksd:KS2013_465"/>
<evidence type="ECO:0000256" key="6">
    <source>
        <dbReference type="ARBA" id="ARBA00047942"/>
    </source>
</evidence>